<dbReference type="EC" id="2.1.1.107" evidence="5"/>
<evidence type="ECO:0000313" key="7">
    <source>
        <dbReference type="Proteomes" id="UP000254040"/>
    </source>
</evidence>
<keyword evidence="5" id="KW-0808">Transferase</keyword>
<dbReference type="EMBL" id="UGOG01000001">
    <property type="protein sequence ID" value="STX63933.1"/>
    <property type="molecule type" value="Genomic_DNA"/>
</dbReference>
<organism evidence="5 7">
    <name type="scientific">Legionella moravica</name>
    <dbReference type="NCBI Taxonomy" id="39962"/>
    <lineage>
        <taxon>Bacteria</taxon>
        <taxon>Pseudomonadati</taxon>
        <taxon>Pseudomonadota</taxon>
        <taxon>Gammaproteobacteria</taxon>
        <taxon>Legionellales</taxon>
        <taxon>Legionellaceae</taxon>
        <taxon>Legionella</taxon>
    </lineage>
</organism>
<dbReference type="STRING" id="39962.Lmor_1355"/>
<dbReference type="GO" id="GO:0004851">
    <property type="term" value="F:uroporphyrin-III C-methyltransferase activity"/>
    <property type="evidence" value="ECO:0007669"/>
    <property type="project" value="UniProtKB-EC"/>
</dbReference>
<name>A0A378JZ56_9GAMM</name>
<protein>
    <submittedName>
        <fullName evidence="5">Uroporphyrin-III C-methyltransferase</fullName>
        <ecNumber evidence="5">2.1.1.107</ecNumber>
    </submittedName>
    <submittedName>
        <fullName evidence="4">Uroporphyrinogen III methylase</fullName>
    </submittedName>
</protein>
<feature type="compositionally biased region" description="Basic and acidic residues" evidence="2">
    <location>
        <begin position="1"/>
        <end position="23"/>
    </location>
</feature>
<accession>A0A378JZ56</accession>
<dbReference type="Proteomes" id="UP000254040">
    <property type="component" value="Unassembled WGS sequence"/>
</dbReference>
<evidence type="ECO:0000313" key="5">
    <source>
        <dbReference type="EMBL" id="STX63933.1"/>
    </source>
</evidence>
<dbReference type="InterPro" id="IPR007470">
    <property type="entry name" value="HemX"/>
</dbReference>
<keyword evidence="3" id="KW-0812">Transmembrane</keyword>
<feature type="region of interest" description="Disordered" evidence="2">
    <location>
        <begin position="1"/>
        <end position="33"/>
    </location>
</feature>
<keyword evidence="5" id="KW-0489">Methyltransferase</keyword>
<dbReference type="GO" id="GO:0032259">
    <property type="term" value="P:methylation"/>
    <property type="evidence" value="ECO:0007669"/>
    <property type="project" value="UniProtKB-KW"/>
</dbReference>
<feature type="transmembrane region" description="Helical" evidence="3">
    <location>
        <begin position="41"/>
        <end position="59"/>
    </location>
</feature>
<keyword evidence="6" id="KW-1185">Reference proteome</keyword>
<dbReference type="AlphaFoldDB" id="A0A378JZ56"/>
<proteinExistence type="predicted"/>
<gene>
    <name evidence="5" type="primary">hemX</name>
    <name evidence="4" type="ORF">Lmor_1355</name>
    <name evidence="5" type="ORF">NCTC12239_02887</name>
</gene>
<evidence type="ECO:0000313" key="4">
    <source>
        <dbReference type="EMBL" id="KTD34822.1"/>
    </source>
</evidence>
<dbReference type="EMBL" id="LNYN01000019">
    <property type="protein sequence ID" value="KTD34822.1"/>
    <property type="molecule type" value="Genomic_DNA"/>
</dbReference>
<dbReference type="Proteomes" id="UP000054985">
    <property type="component" value="Unassembled WGS sequence"/>
</dbReference>
<reference evidence="4 6" key="1">
    <citation type="submission" date="2015-11" db="EMBL/GenBank/DDBJ databases">
        <title>Genomic analysis of 38 Legionella species identifies large and diverse effector repertoires.</title>
        <authorList>
            <person name="Burstein D."/>
            <person name="Amaro F."/>
            <person name="Zusman T."/>
            <person name="Lifshitz Z."/>
            <person name="Cohen O."/>
            <person name="Gilbert J.A."/>
            <person name="Pupko T."/>
            <person name="Shuman H.A."/>
            <person name="Segal G."/>
        </authorList>
    </citation>
    <scope>NUCLEOTIDE SEQUENCE [LARGE SCALE GENOMIC DNA]</scope>
    <source>
        <strain evidence="4 6">ATCC 43877</strain>
    </source>
</reference>
<evidence type="ECO:0000313" key="6">
    <source>
        <dbReference type="Proteomes" id="UP000054985"/>
    </source>
</evidence>
<sequence length="376" mass="42889">MTNSNENEKKETTQVHHEADRTQDNPVQELNHRPCNKNNTLLAKAALILAITAIAFNLYNTQTNKKLQSHLADENKTLMAQVEDLGQNQSNIQDQLTEKENKIREQQRELQSRIDSLNKELQVAMQQRLYQNQDWLLLKARYYLELAQINTHWSDNFNASISLLQQADKLLSQLNAPQIFEIRQIIAKEIAQLKAMPPIDIPGLLSQLDAAQLSVSNLTIQSPLEKNNVTGQTELPQSSNASTWKSRLKDNLKLLEQLVIVRRTDEQIKPLMSPLFESALKESIRLNLQEAQWAILNNNTEVYQLSLKQASSNIKRIFDEQAPETLALLKQISELQNIKLIQEKPVTGSALPQLNQIIEQIEQQDNNVNKSEKGAN</sequence>
<keyword evidence="3" id="KW-1133">Transmembrane helix</keyword>
<feature type="coiled-coil region" evidence="1">
    <location>
        <begin position="82"/>
        <end position="127"/>
    </location>
</feature>
<evidence type="ECO:0000256" key="3">
    <source>
        <dbReference type="SAM" id="Phobius"/>
    </source>
</evidence>
<keyword evidence="1" id="KW-0175">Coiled coil</keyword>
<reference evidence="5 7" key="2">
    <citation type="submission" date="2018-06" db="EMBL/GenBank/DDBJ databases">
        <authorList>
            <consortium name="Pathogen Informatics"/>
            <person name="Doyle S."/>
        </authorList>
    </citation>
    <scope>NUCLEOTIDE SEQUENCE [LARGE SCALE GENOMIC DNA]</scope>
    <source>
        <strain evidence="5 7">NCTC12239</strain>
    </source>
</reference>
<dbReference type="RefSeq" id="WP_028383387.1">
    <property type="nucleotide sequence ID" value="NZ_CAAAJG010000010.1"/>
</dbReference>
<dbReference type="Pfam" id="PF04375">
    <property type="entry name" value="HemX"/>
    <property type="match status" value="1"/>
</dbReference>
<keyword evidence="3" id="KW-0472">Membrane</keyword>
<evidence type="ECO:0000256" key="1">
    <source>
        <dbReference type="SAM" id="Coils"/>
    </source>
</evidence>
<dbReference type="PANTHER" id="PTHR38043:SF1">
    <property type="entry name" value="PROTEIN HEMX"/>
    <property type="match status" value="1"/>
</dbReference>
<evidence type="ECO:0000256" key="2">
    <source>
        <dbReference type="SAM" id="MobiDB-lite"/>
    </source>
</evidence>
<dbReference type="PANTHER" id="PTHR38043">
    <property type="entry name" value="PROTEIN HEMX"/>
    <property type="match status" value="1"/>
</dbReference>
<dbReference type="OrthoDB" id="5653077at2"/>